<dbReference type="GO" id="GO:0005886">
    <property type="term" value="C:plasma membrane"/>
    <property type="evidence" value="ECO:0007669"/>
    <property type="project" value="UniProtKB-SubCell"/>
</dbReference>
<dbReference type="KEGG" id="pvo:PVOR_00725"/>
<sequence>MKPSLNNVRLRDKMLLMYFLAVFLPILITNLIFYNVTSGSVREQRIQDITVALEQMKNEFRREVEDALEISSVFYTDVQLNEIVETGYDHPADYIEAYDSYLRRILNSGSAVYNSVSEITVYVDNPTLLYSGGINYIDDKVKEEAWYKLIAGKNVTQPIVMRTGGNGQLDSFSIIRSMNYFNSQNDYTKYLKIDMRMPSIRQIMSNLNVQGKVYLLSGAGNIEYTTDSNVNVMQGSVPYSSIEHEDKFLEFRTDSFTTNNLNSWTMVAVTPEDVVLRDVQQSLRFVIVLTCLNFLLPTLVIVWISRSLSVRLVRILKHMKKVKNQNYDTIEEAEARDEIGQLTGEFNRMTLQLESLINDVYVADIQKKNLELQRRHAQLNALQSQINPHFLFNALETIRMRSLMKDEDETARIIHNMAKIFRNSLVWKKDMVTLKEEVEFIHCFLEIQRYRFGDKIDYTVHAPAEEGHLQLPKMAIVTFVENASIHGIEPLKHGGRIEVHIVREGRSLICTIQDNGAGMSAEQVERICRYLDTEDEMGERIGIQNVIYRLKLYYGSRFRFEIDSSPGQGTRVRAVHSHRTITAANPAWHSGLE</sequence>
<dbReference type="Gene3D" id="3.30.565.10">
    <property type="entry name" value="Histidine kinase-like ATPase, C-terminal domain"/>
    <property type="match status" value="1"/>
</dbReference>
<dbReference type="Pfam" id="PF06580">
    <property type="entry name" value="His_kinase"/>
    <property type="match status" value="1"/>
</dbReference>
<evidence type="ECO:0000256" key="2">
    <source>
        <dbReference type="ARBA" id="ARBA00022475"/>
    </source>
</evidence>
<protein>
    <submittedName>
        <fullName evidence="9">Integral membrane sensor signal transduction histidine kinase</fullName>
    </submittedName>
</protein>
<evidence type="ECO:0000259" key="8">
    <source>
        <dbReference type="PROSITE" id="PS50885"/>
    </source>
</evidence>
<keyword evidence="7" id="KW-0812">Transmembrane</keyword>
<dbReference type="SUPFAM" id="SSF158472">
    <property type="entry name" value="HAMP domain-like"/>
    <property type="match status" value="1"/>
</dbReference>
<evidence type="ECO:0000256" key="4">
    <source>
        <dbReference type="ARBA" id="ARBA00022679"/>
    </source>
</evidence>
<dbReference type="InterPro" id="IPR010559">
    <property type="entry name" value="Sig_transdc_His_kin_internal"/>
</dbReference>
<keyword evidence="4" id="KW-0808">Transferase</keyword>
<keyword evidence="10" id="KW-1185">Reference proteome</keyword>
<feature type="domain" description="HAMP" evidence="8">
    <location>
        <begin position="306"/>
        <end position="358"/>
    </location>
</feature>
<keyword evidence="5 9" id="KW-0418">Kinase</keyword>
<comment type="subcellular location">
    <subcellularLocation>
        <location evidence="1">Cell membrane</location>
        <topology evidence="1">Multi-pass membrane protein</topology>
    </subcellularLocation>
</comment>
<dbReference type="SUPFAM" id="SSF55874">
    <property type="entry name" value="ATPase domain of HSP90 chaperone/DNA topoisomerase II/histidine kinase"/>
    <property type="match status" value="1"/>
</dbReference>
<dbReference type="Pfam" id="PF02518">
    <property type="entry name" value="HATPase_c"/>
    <property type="match status" value="1"/>
</dbReference>
<keyword evidence="3" id="KW-0597">Phosphoprotein</keyword>
<evidence type="ECO:0000256" key="7">
    <source>
        <dbReference type="SAM" id="Phobius"/>
    </source>
</evidence>
<accession>A0A2R9T239</accession>
<dbReference type="Pfam" id="PF00672">
    <property type="entry name" value="HAMP"/>
    <property type="match status" value="1"/>
</dbReference>
<evidence type="ECO:0000313" key="10">
    <source>
        <dbReference type="Proteomes" id="UP000003094"/>
    </source>
</evidence>
<dbReference type="RefSeq" id="WP_006207117.1">
    <property type="nucleotide sequence ID" value="NZ_ADHJ01000001.1"/>
</dbReference>
<gene>
    <name evidence="9" type="ORF">PVOR_00725</name>
</gene>
<dbReference type="InterPro" id="IPR003660">
    <property type="entry name" value="HAMP_dom"/>
</dbReference>
<feature type="transmembrane region" description="Helical" evidence="7">
    <location>
        <begin position="15"/>
        <end position="36"/>
    </location>
</feature>
<feature type="transmembrane region" description="Helical" evidence="7">
    <location>
        <begin position="285"/>
        <end position="304"/>
    </location>
</feature>
<dbReference type="AlphaFoldDB" id="A0A2R9T239"/>
<evidence type="ECO:0000256" key="6">
    <source>
        <dbReference type="ARBA" id="ARBA00023136"/>
    </source>
</evidence>
<dbReference type="Gene3D" id="6.10.340.10">
    <property type="match status" value="1"/>
</dbReference>
<keyword evidence="2" id="KW-1003">Cell membrane</keyword>
<proteinExistence type="predicted"/>
<reference evidence="9 10" key="1">
    <citation type="journal article" date="2010" name="BMC Genomics">
        <title>Genome sequence of the pattern forming Paenibacillus vortex bacterium reveals potential for thriving in complex environments.</title>
        <authorList>
            <person name="Sirota-Madi A."/>
            <person name="Olender T."/>
            <person name="Helman Y."/>
            <person name="Ingham C."/>
            <person name="Brainis I."/>
            <person name="Roth D."/>
            <person name="Hagi E."/>
            <person name="Brodsky L."/>
            <person name="Leshkowitz D."/>
            <person name="Galatenko V."/>
            <person name="Nikolaev V."/>
            <person name="Mugasimangalam R.C."/>
            <person name="Bransburg-Zabary S."/>
            <person name="Gutnick D.L."/>
            <person name="Lancet D."/>
            <person name="Ben-Jacob E."/>
        </authorList>
    </citation>
    <scope>NUCLEOTIDE SEQUENCE [LARGE SCALE GENOMIC DNA]</scope>
    <source>
        <strain evidence="9 10">V453</strain>
    </source>
</reference>
<comment type="caution">
    <text evidence="9">The sequence shown here is derived from an EMBL/GenBank/DDBJ whole genome shotgun (WGS) entry which is preliminary data.</text>
</comment>
<evidence type="ECO:0000313" key="9">
    <source>
        <dbReference type="EMBL" id="EFU43703.1"/>
    </source>
</evidence>
<dbReference type="PANTHER" id="PTHR34220:SF7">
    <property type="entry name" value="SENSOR HISTIDINE KINASE YPDA"/>
    <property type="match status" value="1"/>
</dbReference>
<dbReference type="InterPro" id="IPR003594">
    <property type="entry name" value="HATPase_dom"/>
</dbReference>
<keyword evidence="6 7" id="KW-0472">Membrane</keyword>
<evidence type="ECO:0000256" key="3">
    <source>
        <dbReference type="ARBA" id="ARBA00022553"/>
    </source>
</evidence>
<dbReference type="InterPro" id="IPR036890">
    <property type="entry name" value="HATPase_C_sf"/>
</dbReference>
<dbReference type="Proteomes" id="UP000003094">
    <property type="component" value="Unassembled WGS sequence"/>
</dbReference>
<dbReference type="InterPro" id="IPR050640">
    <property type="entry name" value="Bact_2-comp_sensor_kinase"/>
</dbReference>
<name>A0A2R9T239_9BACL</name>
<dbReference type="PROSITE" id="PS50885">
    <property type="entry name" value="HAMP"/>
    <property type="match status" value="1"/>
</dbReference>
<evidence type="ECO:0000256" key="5">
    <source>
        <dbReference type="ARBA" id="ARBA00022777"/>
    </source>
</evidence>
<dbReference type="PANTHER" id="PTHR34220">
    <property type="entry name" value="SENSOR HISTIDINE KINASE YPDA"/>
    <property type="match status" value="1"/>
</dbReference>
<dbReference type="EMBL" id="ADHJ01000001">
    <property type="protein sequence ID" value="EFU43703.1"/>
    <property type="molecule type" value="Genomic_DNA"/>
</dbReference>
<organism evidence="9 10">
    <name type="scientific">Paenibacillus vortex V453</name>
    <dbReference type="NCBI Taxonomy" id="715225"/>
    <lineage>
        <taxon>Bacteria</taxon>
        <taxon>Bacillati</taxon>
        <taxon>Bacillota</taxon>
        <taxon>Bacilli</taxon>
        <taxon>Bacillales</taxon>
        <taxon>Paenibacillaceae</taxon>
        <taxon>Paenibacillus</taxon>
    </lineage>
</organism>
<dbReference type="GO" id="GO:0000155">
    <property type="term" value="F:phosphorelay sensor kinase activity"/>
    <property type="evidence" value="ECO:0007669"/>
    <property type="project" value="InterPro"/>
</dbReference>
<dbReference type="CDD" id="cd06225">
    <property type="entry name" value="HAMP"/>
    <property type="match status" value="1"/>
</dbReference>
<keyword evidence="7" id="KW-1133">Transmembrane helix</keyword>
<evidence type="ECO:0000256" key="1">
    <source>
        <dbReference type="ARBA" id="ARBA00004651"/>
    </source>
</evidence>
<dbReference type="SMART" id="SM00304">
    <property type="entry name" value="HAMP"/>
    <property type="match status" value="1"/>
</dbReference>